<dbReference type="PhylomeDB" id="Q7NHP2"/>
<dbReference type="HOGENOM" id="CLU_063810_1_0_3"/>
<evidence type="ECO:0000313" key="3">
    <source>
        <dbReference type="EMBL" id="BAC90434.1"/>
    </source>
</evidence>
<protein>
    <submittedName>
        <fullName evidence="3">Glr2493 protein</fullName>
    </submittedName>
</protein>
<accession>Q7NHP2</accession>
<dbReference type="PANTHER" id="PTHR31350">
    <property type="entry name" value="SI:DKEY-261L7.2"/>
    <property type="match status" value="1"/>
</dbReference>
<evidence type="ECO:0000256" key="1">
    <source>
        <dbReference type="ARBA" id="ARBA00007100"/>
    </source>
</evidence>
<keyword evidence="4" id="KW-1185">Reference proteome</keyword>
<feature type="domain" description="Protein SirB1 N-terminal" evidence="2">
    <location>
        <begin position="42"/>
        <end position="193"/>
    </location>
</feature>
<dbReference type="Pfam" id="PF13371">
    <property type="entry name" value="TPR_9"/>
    <property type="match status" value="1"/>
</dbReference>
<sequence>MEQSSARQRFIRVLQQPEVQIDLAEAALYIALEAYPGLDVEEYLNALDTMAEEVRERIEGERYPLRMLQGINRYLYDDLGFRGNEEEYYDPRNSFLNEVIDRRTGIPITLALVYLEIARRVDFPMVGVSMPGHFLIRPDRSDMEIHIDAFHRGEILFREDCGERLERIYGRRLELHPAFFEAVGARRFLARMLTNLKFAYWVRSDWQSALGTVERLLVIFPNTPAEWRDRGILHYRLGHPTAARADLENYLRSAPGAEDSARIRQLLDELQKQDR</sequence>
<dbReference type="Proteomes" id="UP000000557">
    <property type="component" value="Chromosome"/>
</dbReference>
<proteinExistence type="inferred from homology"/>
<dbReference type="EnsemblBacteria" id="BAC90434">
    <property type="protein sequence ID" value="BAC90434"/>
    <property type="gene ID" value="BAC90434"/>
</dbReference>
<dbReference type="AlphaFoldDB" id="Q7NHP2"/>
<dbReference type="eggNOG" id="COG2912">
    <property type="taxonomic scope" value="Bacteria"/>
</dbReference>
<dbReference type="KEGG" id="gvi:glr2493"/>
<dbReference type="InterPro" id="IPR011990">
    <property type="entry name" value="TPR-like_helical_dom_sf"/>
</dbReference>
<dbReference type="EMBL" id="BA000045">
    <property type="protein sequence ID" value="BAC90434.1"/>
    <property type="molecule type" value="Genomic_DNA"/>
</dbReference>
<dbReference type="InParanoid" id="Q7NHP2"/>
<evidence type="ECO:0000313" key="4">
    <source>
        <dbReference type="Proteomes" id="UP000000557"/>
    </source>
</evidence>
<organism evidence="3 4">
    <name type="scientific">Gloeobacter violaceus (strain ATCC 29082 / PCC 7421)</name>
    <dbReference type="NCBI Taxonomy" id="251221"/>
    <lineage>
        <taxon>Bacteria</taxon>
        <taxon>Bacillati</taxon>
        <taxon>Cyanobacteriota</taxon>
        <taxon>Cyanophyceae</taxon>
        <taxon>Gloeobacterales</taxon>
        <taxon>Gloeobacteraceae</taxon>
        <taxon>Gloeobacter</taxon>
    </lineage>
</organism>
<dbReference type="STRING" id="251221.gene:10759992"/>
<dbReference type="RefSeq" id="WP_011142488.1">
    <property type="nucleotide sequence ID" value="NC_005125.1"/>
</dbReference>
<reference evidence="3 4" key="2">
    <citation type="journal article" date="2003" name="DNA Res.">
        <title>Complete genome structure of Gloeobacter violaceus PCC 7421, a cyanobacterium that lacks thylakoids (supplement).</title>
        <authorList>
            <person name="Nakamura Y."/>
            <person name="Kaneko T."/>
            <person name="Sato S."/>
            <person name="Mimuro M."/>
            <person name="Miyashita H."/>
            <person name="Tsuchiya T."/>
            <person name="Sasamoto S."/>
            <person name="Watanabe A."/>
            <person name="Kawashima K."/>
            <person name="Kishida Y."/>
            <person name="Kiyokawa C."/>
            <person name="Kohara M."/>
            <person name="Matsumoto M."/>
            <person name="Matsuno A."/>
            <person name="Nakazaki N."/>
            <person name="Shimpo S."/>
            <person name="Takeuchi C."/>
            <person name="Yamada M."/>
            <person name="Tabata S."/>
        </authorList>
    </citation>
    <scope>NUCLEOTIDE SEQUENCE [LARGE SCALE GENOMIC DNA]</scope>
    <source>
        <strain evidence="4">ATCC 29082 / PCC 7421</strain>
    </source>
</reference>
<comment type="similarity">
    <text evidence="1">Belongs to the UPF0162 family.</text>
</comment>
<dbReference type="OrthoDB" id="232498at2"/>
<dbReference type="InterPro" id="IPR032698">
    <property type="entry name" value="SirB1_N"/>
</dbReference>
<dbReference type="Pfam" id="PF13369">
    <property type="entry name" value="Transglut_core2"/>
    <property type="match status" value="1"/>
</dbReference>
<name>Q7NHP2_GLOVI</name>
<evidence type="ECO:0000259" key="2">
    <source>
        <dbReference type="Pfam" id="PF13369"/>
    </source>
</evidence>
<reference evidence="3 4" key="1">
    <citation type="journal article" date="2003" name="DNA Res.">
        <title>Complete genome structure of Gloeobacter violaceus PCC 7421, a cyanobacterium that lacks thylakoids.</title>
        <authorList>
            <person name="Nakamura Y."/>
            <person name="Kaneko T."/>
            <person name="Sato S."/>
            <person name="Mimuro M."/>
            <person name="Miyashita H."/>
            <person name="Tsuchiya T."/>
            <person name="Sasamoto S."/>
            <person name="Watanabe A."/>
            <person name="Kawashima K."/>
            <person name="Kishida Y."/>
            <person name="Kiyokawa C."/>
            <person name="Kohara M."/>
            <person name="Matsumoto M."/>
            <person name="Matsuno A."/>
            <person name="Nakazaki N."/>
            <person name="Shimpo S."/>
            <person name="Takeuchi C."/>
            <person name="Yamada M."/>
            <person name="Tabata S."/>
        </authorList>
    </citation>
    <scope>NUCLEOTIDE SEQUENCE [LARGE SCALE GENOMIC DNA]</scope>
    <source>
        <strain evidence="4">ATCC 29082 / PCC 7421</strain>
    </source>
</reference>
<dbReference type="SUPFAM" id="SSF48452">
    <property type="entry name" value="TPR-like"/>
    <property type="match status" value="1"/>
</dbReference>
<gene>
    <name evidence="3" type="ordered locus">glr2493</name>
</gene>
<dbReference type="Gene3D" id="1.25.40.10">
    <property type="entry name" value="Tetratricopeptide repeat domain"/>
    <property type="match status" value="1"/>
</dbReference>
<dbReference type="PANTHER" id="PTHR31350:SF21">
    <property type="entry name" value="F-BOX ONLY PROTEIN 21"/>
    <property type="match status" value="1"/>
</dbReference>